<dbReference type="InterPro" id="IPR004477">
    <property type="entry name" value="ComEC_N"/>
</dbReference>
<dbReference type="GO" id="GO:0005886">
    <property type="term" value="C:plasma membrane"/>
    <property type="evidence" value="ECO:0007669"/>
    <property type="project" value="UniProtKB-SubCell"/>
</dbReference>
<accession>A0A135WLX2</accession>
<organism evidence="9 10">
    <name type="scientific">Chryseobacterium kwangjuense</name>
    <dbReference type="NCBI Taxonomy" id="267125"/>
    <lineage>
        <taxon>Bacteria</taxon>
        <taxon>Pseudomonadati</taxon>
        <taxon>Bacteroidota</taxon>
        <taxon>Flavobacteriia</taxon>
        <taxon>Flavobacteriales</taxon>
        <taxon>Weeksellaceae</taxon>
        <taxon>Chryseobacterium group</taxon>
        <taxon>Chryseobacterium</taxon>
    </lineage>
</organism>
<feature type="transmembrane region" description="Helical" evidence="6">
    <location>
        <begin position="29"/>
        <end position="50"/>
    </location>
</feature>
<evidence type="ECO:0000256" key="3">
    <source>
        <dbReference type="ARBA" id="ARBA00022692"/>
    </source>
</evidence>
<dbReference type="Pfam" id="PF13567">
    <property type="entry name" value="DUF4131"/>
    <property type="match status" value="1"/>
</dbReference>
<feature type="transmembrane region" description="Helical" evidence="6">
    <location>
        <begin position="457"/>
        <end position="479"/>
    </location>
</feature>
<keyword evidence="4 6" id="KW-1133">Transmembrane helix</keyword>
<feature type="domain" description="DUF4131" evidence="8">
    <location>
        <begin position="30"/>
        <end position="173"/>
    </location>
</feature>
<feature type="transmembrane region" description="Helical" evidence="6">
    <location>
        <begin position="404"/>
        <end position="428"/>
    </location>
</feature>
<evidence type="ECO:0000256" key="2">
    <source>
        <dbReference type="ARBA" id="ARBA00022475"/>
    </source>
</evidence>
<dbReference type="Proteomes" id="UP000070513">
    <property type="component" value="Unassembled WGS sequence"/>
</dbReference>
<gene>
    <name evidence="9" type="ORF">AU378_09345</name>
</gene>
<feature type="domain" description="ComEC/Rec2-related protein" evidence="7">
    <location>
        <begin position="217"/>
        <end position="476"/>
    </location>
</feature>
<proteinExistence type="predicted"/>
<evidence type="ECO:0000256" key="4">
    <source>
        <dbReference type="ARBA" id="ARBA00022989"/>
    </source>
</evidence>
<dbReference type="AlphaFoldDB" id="A0A135WLX2"/>
<keyword evidence="5 6" id="KW-0472">Membrane</keyword>
<dbReference type="NCBIfam" id="TIGR00360">
    <property type="entry name" value="ComEC_N-term"/>
    <property type="match status" value="1"/>
</dbReference>
<dbReference type="RefSeq" id="WP_062650214.1">
    <property type="nucleotide sequence ID" value="NZ_LPUR01000001.1"/>
</dbReference>
<feature type="transmembrane region" description="Helical" evidence="6">
    <location>
        <begin position="237"/>
        <end position="258"/>
    </location>
</feature>
<dbReference type="EMBL" id="LPUR01000001">
    <property type="protein sequence ID" value="KXH85916.1"/>
    <property type="molecule type" value="Genomic_DNA"/>
</dbReference>
<keyword evidence="2" id="KW-1003">Cell membrane</keyword>
<name>A0A135WLX2_9FLAO</name>
<evidence type="ECO:0000259" key="8">
    <source>
        <dbReference type="Pfam" id="PF13567"/>
    </source>
</evidence>
<dbReference type="Pfam" id="PF03772">
    <property type="entry name" value="Competence"/>
    <property type="match status" value="1"/>
</dbReference>
<dbReference type="PANTHER" id="PTHR30619:SF7">
    <property type="entry name" value="BETA-LACTAMASE DOMAIN PROTEIN"/>
    <property type="match status" value="1"/>
</dbReference>
<feature type="transmembrane region" description="Helical" evidence="6">
    <location>
        <begin position="57"/>
        <end position="76"/>
    </location>
</feature>
<sequence length="589" mass="67967">MSKQPLLILAICFILGIFCEDVSLLNKTVIFIIAGGCLLVLISFFFHSYLLHKTRHILLGLLFFGAGIILHSFNTFTAGSFPVPSNVNITFKIFKKLNSSEKNKKYEAFVHVGKESFNAVLYLPKKEKDLDFRHYYQADAYLSKPKPPQYDFQFNYARYLKRKNIEYQCYLSKEISSAQRDDLTFNELIQQYRFEILQQIDQAGISPKTREFLKGIILADRTETDAGTAEDFNRSGMVHLLAISGTHIVVIFGIFYLMLTRFSPLRFRKYAVVSSLVFIWLFAAGIGFGNSVMRSCIMITIYFVYVLLQRKPDLLHSLSLSALIILVADTQQVFDIGFQLSFLAVLGIFWLNQPVLKYFPRQDGYFKKLFFNAVSISIAAQLATLPLVLFYFHQFSLVSVPANILIVPFSELIIVFSFLMVIVIALRIDFELINSVYDGSIQALLKLIHWFAEVDRLFFSNIPMNIVEVIFLFFIVYQMRSLLLKINFKNSMKWTFAVIAFCMVRTVFSINENRKDEILLHDFNKAKILSVKKGSRVCFWVAENTDKTKLVRFIAGPYCSSRRIRIMEIKTFPGEARKVFCDGKIYDLK</sequence>
<evidence type="ECO:0000259" key="7">
    <source>
        <dbReference type="Pfam" id="PF03772"/>
    </source>
</evidence>
<feature type="transmembrane region" description="Helical" evidence="6">
    <location>
        <begin position="270"/>
        <end position="286"/>
    </location>
</feature>
<reference evidence="10" key="1">
    <citation type="submission" date="2015-12" db="EMBL/GenBank/DDBJ databases">
        <title>Genome sequence of a biocontrol rhizobacterium Chryseobacterium kwangjuense strain KJ1R5 isolated from pepper (Capsicum annuum L.).</title>
        <authorList>
            <person name="Jeong J.-J."/>
            <person name="Park H."/>
            <person name="Mannaa M."/>
            <person name="Sang M.K."/>
            <person name="Choi I.-G."/>
            <person name="Kim K.D."/>
        </authorList>
    </citation>
    <scope>NUCLEOTIDE SEQUENCE [LARGE SCALE GENOMIC DNA]</scope>
    <source>
        <strain evidence="10">KJ1R5</strain>
    </source>
</reference>
<evidence type="ECO:0000256" key="5">
    <source>
        <dbReference type="ARBA" id="ARBA00023136"/>
    </source>
</evidence>
<evidence type="ECO:0000313" key="10">
    <source>
        <dbReference type="Proteomes" id="UP000070513"/>
    </source>
</evidence>
<evidence type="ECO:0000256" key="6">
    <source>
        <dbReference type="SAM" id="Phobius"/>
    </source>
</evidence>
<dbReference type="OrthoDB" id="9761531at2"/>
<comment type="subcellular location">
    <subcellularLocation>
        <location evidence="1">Cell membrane</location>
        <topology evidence="1">Multi-pass membrane protein</topology>
    </subcellularLocation>
</comment>
<evidence type="ECO:0000256" key="1">
    <source>
        <dbReference type="ARBA" id="ARBA00004651"/>
    </source>
</evidence>
<feature type="transmembrane region" description="Helical" evidence="6">
    <location>
        <begin position="320"/>
        <end position="350"/>
    </location>
</feature>
<dbReference type="InterPro" id="IPR052159">
    <property type="entry name" value="Competence_DNA_uptake"/>
</dbReference>
<evidence type="ECO:0000313" key="9">
    <source>
        <dbReference type="EMBL" id="KXH85916.1"/>
    </source>
</evidence>
<keyword evidence="3 6" id="KW-0812">Transmembrane</keyword>
<feature type="transmembrane region" description="Helical" evidence="6">
    <location>
        <begin position="370"/>
        <end position="392"/>
    </location>
</feature>
<dbReference type="InterPro" id="IPR025405">
    <property type="entry name" value="DUF4131"/>
</dbReference>
<reference evidence="9 10" key="2">
    <citation type="journal article" date="2016" name="Genome Announc.">
        <title>Draft Genome Sequence of a Biocontrol Rhizobacterium, Chryseobacterium kwangjuense Strain KJ1R5, Isolated from Pepper (Capsicum annuum).</title>
        <authorList>
            <person name="Jeong J.J."/>
            <person name="Park H."/>
            <person name="Park B.H."/>
            <person name="Mannaa M."/>
            <person name="Sang M.K."/>
            <person name="Choi I.G."/>
            <person name="Kim K.D."/>
        </authorList>
    </citation>
    <scope>NUCLEOTIDE SEQUENCE [LARGE SCALE GENOMIC DNA]</scope>
    <source>
        <strain evidence="9 10">KJ1R5</strain>
    </source>
</reference>
<dbReference type="PANTHER" id="PTHR30619">
    <property type="entry name" value="DNA INTERNALIZATION/COMPETENCE PROTEIN COMEC/REC2"/>
    <property type="match status" value="1"/>
</dbReference>
<protein>
    <submittedName>
        <fullName evidence="9">Uncharacterized protein</fullName>
    </submittedName>
</protein>
<feature type="transmembrane region" description="Helical" evidence="6">
    <location>
        <begin position="491"/>
        <end position="508"/>
    </location>
</feature>
<comment type="caution">
    <text evidence="9">The sequence shown here is derived from an EMBL/GenBank/DDBJ whole genome shotgun (WGS) entry which is preliminary data.</text>
</comment>